<sequence length="52" mass="5725">MTVSSVAKLEDGAFVAVSFVRAVILFLTLLRFVWMLDFISFGFGSDDSVSMT</sequence>
<protein>
    <submittedName>
        <fullName evidence="3">Uncharacterized protein</fullName>
    </submittedName>
</protein>
<keyword evidence="1" id="KW-0472">Membrane</keyword>
<comment type="caution">
    <text evidence="3">The sequence shown here is derived from an EMBL/GenBank/DDBJ whole genome shotgun (WGS) entry which is preliminary data.</text>
</comment>
<evidence type="ECO:0000313" key="4">
    <source>
        <dbReference type="Proteomes" id="UP000193642"/>
    </source>
</evidence>
<accession>A0A1Y2CEI5</accession>
<proteinExistence type="predicted"/>
<dbReference type="AlphaFoldDB" id="A0A1Y2CEI5"/>
<keyword evidence="1" id="KW-0812">Transmembrane</keyword>
<dbReference type="EMBL" id="MCGO01000037">
    <property type="protein sequence ID" value="ORY39880.1"/>
    <property type="molecule type" value="Genomic_DNA"/>
</dbReference>
<name>A0A1Y2CEI5_9FUNG</name>
<evidence type="ECO:0000256" key="1">
    <source>
        <dbReference type="SAM" id="Phobius"/>
    </source>
</evidence>
<evidence type="ECO:0000313" key="2">
    <source>
        <dbReference type="EMBL" id="ORY39880.1"/>
    </source>
</evidence>
<organism evidence="3 4">
    <name type="scientific">Rhizoclosmatium globosum</name>
    <dbReference type="NCBI Taxonomy" id="329046"/>
    <lineage>
        <taxon>Eukaryota</taxon>
        <taxon>Fungi</taxon>
        <taxon>Fungi incertae sedis</taxon>
        <taxon>Chytridiomycota</taxon>
        <taxon>Chytridiomycota incertae sedis</taxon>
        <taxon>Chytridiomycetes</taxon>
        <taxon>Chytridiales</taxon>
        <taxon>Chytriomycetaceae</taxon>
        <taxon>Rhizoclosmatium</taxon>
    </lineage>
</organism>
<evidence type="ECO:0000313" key="3">
    <source>
        <dbReference type="EMBL" id="ORY45480.1"/>
    </source>
</evidence>
<feature type="transmembrane region" description="Helical" evidence="1">
    <location>
        <begin position="12"/>
        <end position="34"/>
    </location>
</feature>
<dbReference type="Proteomes" id="UP000193642">
    <property type="component" value="Unassembled WGS sequence"/>
</dbReference>
<keyword evidence="1" id="KW-1133">Transmembrane helix</keyword>
<gene>
    <name evidence="3" type="ORF">BCR33DRAFT_169103</name>
    <name evidence="2" type="ORF">BCR33DRAFT_377595</name>
</gene>
<dbReference type="EMBL" id="MCGO01000019">
    <property type="protein sequence ID" value="ORY45480.1"/>
    <property type="molecule type" value="Genomic_DNA"/>
</dbReference>
<reference evidence="3 4" key="1">
    <citation type="submission" date="2016-07" db="EMBL/GenBank/DDBJ databases">
        <title>Pervasive Adenine N6-methylation of Active Genes in Fungi.</title>
        <authorList>
            <consortium name="DOE Joint Genome Institute"/>
            <person name="Mondo S.J."/>
            <person name="Dannebaum R.O."/>
            <person name="Kuo R.C."/>
            <person name="Labutti K."/>
            <person name="Haridas S."/>
            <person name="Kuo A."/>
            <person name="Salamov A."/>
            <person name="Ahrendt S.R."/>
            <person name="Lipzen A."/>
            <person name="Sullivan W."/>
            <person name="Andreopoulos W.B."/>
            <person name="Clum A."/>
            <person name="Lindquist E."/>
            <person name="Daum C."/>
            <person name="Ramamoorthy G.K."/>
            <person name="Gryganskyi A."/>
            <person name="Culley D."/>
            <person name="Magnuson J.K."/>
            <person name="James T.Y."/>
            <person name="O'Malley M.A."/>
            <person name="Stajich J.E."/>
            <person name="Spatafora J.W."/>
            <person name="Visel A."/>
            <person name="Grigoriev I.V."/>
        </authorList>
    </citation>
    <scope>NUCLEOTIDE SEQUENCE [LARGE SCALE GENOMIC DNA]</scope>
    <source>
        <strain evidence="3 4">JEL800</strain>
    </source>
</reference>
<keyword evidence="4" id="KW-1185">Reference proteome</keyword>